<dbReference type="InterPro" id="IPR013078">
    <property type="entry name" value="His_Pase_superF_clade-1"/>
</dbReference>
<accession>A0A951QGU2</accession>
<protein>
    <recommendedName>
        <fullName evidence="2">phosphoglycerate mutase (2,3-diphosphoglycerate-dependent)</fullName>
        <ecNumber evidence="2">5.4.2.11</ecNumber>
    </recommendedName>
</protein>
<dbReference type="EC" id="5.4.2.11" evidence="2"/>
<dbReference type="InterPro" id="IPR029033">
    <property type="entry name" value="His_PPase_superfam"/>
</dbReference>
<organism evidence="7 8">
    <name type="scientific">Cyanomargarita calcarea GSE-NOS-MK-12-04C</name>
    <dbReference type="NCBI Taxonomy" id="2839659"/>
    <lineage>
        <taxon>Bacteria</taxon>
        <taxon>Bacillati</taxon>
        <taxon>Cyanobacteriota</taxon>
        <taxon>Cyanophyceae</taxon>
        <taxon>Nostocales</taxon>
        <taxon>Cyanomargaritaceae</taxon>
        <taxon>Cyanomargarita</taxon>
    </lineage>
</organism>
<dbReference type="SMART" id="SM00855">
    <property type="entry name" value="PGAM"/>
    <property type="match status" value="1"/>
</dbReference>
<evidence type="ECO:0000256" key="1">
    <source>
        <dbReference type="ARBA" id="ARBA00006717"/>
    </source>
</evidence>
<proteinExistence type="inferred from homology"/>
<feature type="binding site" evidence="6">
    <location>
        <begin position="83"/>
        <end position="86"/>
    </location>
    <ligand>
        <name>substrate</name>
    </ligand>
</feature>
<dbReference type="GO" id="GO:0004619">
    <property type="term" value="F:phosphoglycerate mutase activity"/>
    <property type="evidence" value="ECO:0007669"/>
    <property type="project" value="UniProtKB-EC"/>
</dbReference>
<dbReference type="SUPFAM" id="SSF53254">
    <property type="entry name" value="Phosphoglycerate mutase-like"/>
    <property type="match status" value="1"/>
</dbReference>
<dbReference type="Proteomes" id="UP000729701">
    <property type="component" value="Unassembled WGS sequence"/>
</dbReference>
<dbReference type="GO" id="GO:0006096">
    <property type="term" value="P:glycolytic process"/>
    <property type="evidence" value="ECO:0007669"/>
    <property type="project" value="UniProtKB-KW"/>
</dbReference>
<dbReference type="PIRSF" id="PIRSF000709">
    <property type="entry name" value="6PFK_2-Ptase"/>
    <property type="match status" value="1"/>
</dbReference>
<keyword evidence="3" id="KW-0324">Glycolysis</keyword>
<comment type="similarity">
    <text evidence="1">Belongs to the phosphoglycerate mutase family. BPG-dependent PGAM subfamily.</text>
</comment>
<name>A0A951QGU2_9CYAN</name>
<sequence>MALTLYFLRHGQTEYSRRNSYCGSLDPELTSDGVEMAKAFAAAYTSTPWTAVYSSPMLRTVATAKPLCDAIAIEPELRDGLKEINYGQWEGKSPETVTAEFHDDYIRWLADPAWYAPTGGEMAVAIASRSMQVIEEIKQLHRSGNVLIVAHKATIRIMLCSLLGIDVGRFRYRLGCPVGSVSVVEFGSHGPLLKALADRTHQDERLRNLPGT</sequence>
<evidence type="ECO:0000256" key="5">
    <source>
        <dbReference type="PIRSR" id="PIRSR613078-1"/>
    </source>
</evidence>
<evidence type="ECO:0000256" key="4">
    <source>
        <dbReference type="ARBA" id="ARBA00023235"/>
    </source>
</evidence>
<dbReference type="InterPro" id="IPR005952">
    <property type="entry name" value="Phosphogly_mut1"/>
</dbReference>
<feature type="active site" description="Tele-phosphohistidine intermediate" evidence="5">
    <location>
        <position position="10"/>
    </location>
</feature>
<reference evidence="7" key="1">
    <citation type="submission" date="2021-05" db="EMBL/GenBank/DDBJ databases">
        <authorList>
            <person name="Pietrasiak N."/>
            <person name="Ward R."/>
            <person name="Stajich J.E."/>
            <person name="Kurbessoian T."/>
        </authorList>
    </citation>
    <scope>NUCLEOTIDE SEQUENCE</scope>
    <source>
        <strain evidence="7">GSE-NOS-MK-12-04C</strain>
    </source>
</reference>
<evidence type="ECO:0000313" key="7">
    <source>
        <dbReference type="EMBL" id="MBW4666169.1"/>
    </source>
</evidence>
<dbReference type="PANTHER" id="PTHR11931">
    <property type="entry name" value="PHOSPHOGLYCERATE MUTASE"/>
    <property type="match status" value="1"/>
</dbReference>
<dbReference type="EMBL" id="JAHHGZ010000002">
    <property type="protein sequence ID" value="MBW4666169.1"/>
    <property type="molecule type" value="Genomic_DNA"/>
</dbReference>
<evidence type="ECO:0000256" key="3">
    <source>
        <dbReference type="ARBA" id="ARBA00023152"/>
    </source>
</evidence>
<evidence type="ECO:0000256" key="2">
    <source>
        <dbReference type="ARBA" id="ARBA00012028"/>
    </source>
</evidence>
<dbReference type="CDD" id="cd07067">
    <property type="entry name" value="HP_PGM_like"/>
    <property type="match status" value="1"/>
</dbReference>
<feature type="active site" description="Proton donor/acceptor" evidence="5">
    <location>
        <position position="83"/>
    </location>
</feature>
<dbReference type="AlphaFoldDB" id="A0A951QGU2"/>
<evidence type="ECO:0000313" key="8">
    <source>
        <dbReference type="Proteomes" id="UP000729701"/>
    </source>
</evidence>
<dbReference type="Gene3D" id="3.40.50.1240">
    <property type="entry name" value="Phosphoglycerate mutase-like"/>
    <property type="match status" value="1"/>
</dbReference>
<evidence type="ECO:0000256" key="6">
    <source>
        <dbReference type="PIRSR" id="PIRSR613078-2"/>
    </source>
</evidence>
<reference evidence="7" key="2">
    <citation type="journal article" date="2022" name="Microbiol. Resour. Announc.">
        <title>Metagenome Sequencing to Explore Phylogenomics of Terrestrial Cyanobacteria.</title>
        <authorList>
            <person name="Ward R.D."/>
            <person name="Stajich J.E."/>
            <person name="Johansen J.R."/>
            <person name="Huntemann M."/>
            <person name="Clum A."/>
            <person name="Foster B."/>
            <person name="Foster B."/>
            <person name="Roux S."/>
            <person name="Palaniappan K."/>
            <person name="Varghese N."/>
            <person name="Mukherjee S."/>
            <person name="Reddy T.B.K."/>
            <person name="Daum C."/>
            <person name="Copeland A."/>
            <person name="Chen I.A."/>
            <person name="Ivanova N.N."/>
            <person name="Kyrpides N.C."/>
            <person name="Shapiro N."/>
            <person name="Eloe-Fadrosh E.A."/>
            <person name="Pietrasiak N."/>
        </authorList>
    </citation>
    <scope>NUCLEOTIDE SEQUENCE</scope>
    <source>
        <strain evidence="7">GSE-NOS-MK-12-04C</strain>
    </source>
</reference>
<keyword evidence="4" id="KW-0413">Isomerase</keyword>
<dbReference type="Pfam" id="PF00300">
    <property type="entry name" value="His_Phos_1"/>
    <property type="match status" value="1"/>
</dbReference>
<comment type="caution">
    <text evidence="7">The sequence shown here is derived from an EMBL/GenBank/DDBJ whole genome shotgun (WGS) entry which is preliminary data.</text>
</comment>
<feature type="binding site" evidence="6">
    <location>
        <position position="59"/>
    </location>
    <ligand>
        <name>substrate</name>
    </ligand>
</feature>
<gene>
    <name evidence="7" type="ORF">KME60_01705</name>
</gene>